<dbReference type="Proteomes" id="UP000053660">
    <property type="component" value="Unassembled WGS sequence"/>
</dbReference>
<dbReference type="OrthoDB" id="5853020at2759"/>
<proteinExistence type="predicted"/>
<sequence length="153" mass="17102">MPPNPTCSKPTVTKTKKAVAYCTAYMNVVEEHGRLTVGHCFAHCGHETRPSLPRLDDNAKEYIASLLAEGLTVRQAYRKLRPKVRECPKTKLYFTTVRDVRNIANKCRVQPDRLDNIDTVSVQMRVEANAESDGIQFFRAAQESSGDGFVLGS</sequence>
<reference evidence="1 2" key="1">
    <citation type="submission" date="2014-03" db="EMBL/GenBank/DDBJ databases">
        <title>Draft genome of the hookworm Oesophagostomum dentatum.</title>
        <authorList>
            <person name="Mitreva M."/>
        </authorList>
    </citation>
    <scope>NUCLEOTIDE SEQUENCE [LARGE SCALE GENOMIC DNA]</scope>
    <source>
        <strain evidence="1 2">OD-Hann</strain>
    </source>
</reference>
<dbReference type="EMBL" id="KN609677">
    <property type="protein sequence ID" value="KHJ78537.1"/>
    <property type="molecule type" value="Genomic_DNA"/>
</dbReference>
<dbReference type="PANTHER" id="PTHR33936:SF24">
    <property type="entry name" value="C2H2-TYPE DOMAIN-CONTAINING PROTEIN"/>
    <property type="match status" value="1"/>
</dbReference>
<evidence type="ECO:0000313" key="2">
    <source>
        <dbReference type="Proteomes" id="UP000053660"/>
    </source>
</evidence>
<keyword evidence="2" id="KW-1185">Reference proteome</keyword>
<dbReference type="InterPro" id="IPR052797">
    <property type="entry name" value="RegFact_GeneExpr_CellDeath"/>
</dbReference>
<gene>
    <name evidence="1" type="ORF">OESDEN_21841</name>
</gene>
<organism evidence="1 2">
    <name type="scientific">Oesophagostomum dentatum</name>
    <name type="common">Nodular worm</name>
    <dbReference type="NCBI Taxonomy" id="61180"/>
    <lineage>
        <taxon>Eukaryota</taxon>
        <taxon>Metazoa</taxon>
        <taxon>Ecdysozoa</taxon>
        <taxon>Nematoda</taxon>
        <taxon>Chromadorea</taxon>
        <taxon>Rhabditida</taxon>
        <taxon>Rhabditina</taxon>
        <taxon>Rhabditomorpha</taxon>
        <taxon>Strongyloidea</taxon>
        <taxon>Strongylidae</taxon>
        <taxon>Oesophagostomum</taxon>
    </lineage>
</organism>
<evidence type="ECO:0000313" key="1">
    <source>
        <dbReference type="EMBL" id="KHJ78537.1"/>
    </source>
</evidence>
<protein>
    <submittedName>
        <fullName evidence="1">Uncharacterized protein</fullName>
    </submittedName>
</protein>
<accession>A0A0B1S4X7</accession>
<dbReference type="AlphaFoldDB" id="A0A0B1S4X7"/>
<name>A0A0B1S4X7_OESDE</name>
<dbReference type="PANTHER" id="PTHR33936">
    <property type="entry name" value="PROTEIN CBG17840"/>
    <property type="match status" value="1"/>
</dbReference>